<gene>
    <name evidence="3" type="ORF">BJ994_001303</name>
</gene>
<dbReference type="GO" id="GO:0004106">
    <property type="term" value="F:chorismate mutase activity"/>
    <property type="evidence" value="ECO:0007669"/>
    <property type="project" value="InterPro"/>
</dbReference>
<keyword evidence="4" id="KW-1185">Reference proteome</keyword>
<dbReference type="PANTHER" id="PTHR38041:SF1">
    <property type="entry name" value="CHORISMATE MUTASE"/>
    <property type="match status" value="1"/>
</dbReference>
<dbReference type="InterPro" id="IPR036263">
    <property type="entry name" value="Chorismate_II_sf"/>
</dbReference>
<evidence type="ECO:0000259" key="2">
    <source>
        <dbReference type="PROSITE" id="PS51168"/>
    </source>
</evidence>
<dbReference type="InterPro" id="IPR051331">
    <property type="entry name" value="Chorismate_mutase-related"/>
</dbReference>
<dbReference type="SUPFAM" id="SSF48600">
    <property type="entry name" value="Chorismate mutase II"/>
    <property type="match status" value="1"/>
</dbReference>
<dbReference type="GO" id="GO:0046417">
    <property type="term" value="P:chorismate metabolic process"/>
    <property type="evidence" value="ECO:0007669"/>
    <property type="project" value="InterPro"/>
</dbReference>
<accession>A0A846RQ07</accession>
<reference evidence="3 4" key="1">
    <citation type="submission" date="2020-03" db="EMBL/GenBank/DDBJ databases">
        <title>Sequencing the genomes of 1000 actinobacteria strains.</title>
        <authorList>
            <person name="Klenk H.-P."/>
        </authorList>
    </citation>
    <scope>NUCLEOTIDE SEQUENCE [LARGE SCALE GENOMIC DNA]</scope>
    <source>
        <strain evidence="3 4">DSM 16403</strain>
    </source>
</reference>
<keyword evidence="3" id="KW-0456">Lyase</keyword>
<keyword evidence="1" id="KW-0413">Isomerase</keyword>
<dbReference type="SMART" id="SM00830">
    <property type="entry name" value="CM_2"/>
    <property type="match status" value="1"/>
</dbReference>
<dbReference type="PROSITE" id="PS51168">
    <property type="entry name" value="CHORISMATE_MUT_2"/>
    <property type="match status" value="1"/>
</dbReference>
<dbReference type="AlphaFoldDB" id="A0A846RQ07"/>
<evidence type="ECO:0000256" key="1">
    <source>
        <dbReference type="ARBA" id="ARBA00023235"/>
    </source>
</evidence>
<name>A0A846RQ07_9MICC</name>
<sequence length="107" mass="12085">MPSPQTPDSKKPDAANAEQLNAVRIAINEVDEQMVGLISRRERLVRRAGSLKHDDASVRAPARVEQVIANVRAYAEKLDVDPTVVEQTYRAMIDAFIEYELKVRREP</sequence>
<dbReference type="EC" id="4.2.99.21" evidence="3"/>
<dbReference type="Pfam" id="PF01817">
    <property type="entry name" value="CM_2"/>
    <property type="match status" value="1"/>
</dbReference>
<keyword evidence="3" id="KW-0670">Pyruvate</keyword>
<dbReference type="RefSeq" id="WP_167992681.1">
    <property type="nucleotide sequence ID" value="NZ_JAATJL010000001.1"/>
</dbReference>
<dbReference type="InterPro" id="IPR002701">
    <property type="entry name" value="CM_II_prokaryot"/>
</dbReference>
<dbReference type="Gene3D" id="1.20.59.10">
    <property type="entry name" value="Chorismate mutase"/>
    <property type="match status" value="1"/>
</dbReference>
<protein>
    <submittedName>
        <fullName evidence="3">Isochorismate pyruvate lyase</fullName>
        <ecNumber evidence="3">4.2.99.21</ecNumber>
    </submittedName>
</protein>
<evidence type="ECO:0000313" key="4">
    <source>
        <dbReference type="Proteomes" id="UP000547458"/>
    </source>
</evidence>
<dbReference type="GO" id="GO:0009697">
    <property type="term" value="P:salicylic acid biosynthetic process"/>
    <property type="evidence" value="ECO:0007669"/>
    <property type="project" value="TreeGrafter"/>
</dbReference>
<proteinExistence type="predicted"/>
<organism evidence="3 4">
    <name type="scientific">Arthrobacter pigmenti</name>
    <dbReference type="NCBI Taxonomy" id="271432"/>
    <lineage>
        <taxon>Bacteria</taxon>
        <taxon>Bacillati</taxon>
        <taxon>Actinomycetota</taxon>
        <taxon>Actinomycetes</taxon>
        <taxon>Micrococcales</taxon>
        <taxon>Micrococcaceae</taxon>
        <taxon>Arthrobacter</taxon>
    </lineage>
</organism>
<evidence type="ECO:0000313" key="3">
    <source>
        <dbReference type="EMBL" id="NJC22227.1"/>
    </source>
</evidence>
<dbReference type="EMBL" id="JAATJL010000001">
    <property type="protein sequence ID" value="NJC22227.1"/>
    <property type="molecule type" value="Genomic_DNA"/>
</dbReference>
<dbReference type="PANTHER" id="PTHR38041">
    <property type="entry name" value="CHORISMATE MUTASE"/>
    <property type="match status" value="1"/>
</dbReference>
<dbReference type="Proteomes" id="UP000547458">
    <property type="component" value="Unassembled WGS sequence"/>
</dbReference>
<dbReference type="InterPro" id="IPR036979">
    <property type="entry name" value="CM_dom_sf"/>
</dbReference>
<comment type="caution">
    <text evidence="3">The sequence shown here is derived from an EMBL/GenBank/DDBJ whole genome shotgun (WGS) entry which is preliminary data.</text>
</comment>
<dbReference type="GO" id="GO:0043904">
    <property type="term" value="F:isochorismate pyruvate lyase activity"/>
    <property type="evidence" value="ECO:0007669"/>
    <property type="project" value="UniProtKB-EC"/>
</dbReference>
<feature type="domain" description="Chorismate mutase" evidence="2">
    <location>
        <begin position="14"/>
        <end position="104"/>
    </location>
</feature>